<dbReference type="RefSeq" id="WP_128499499.1">
    <property type="nucleotide sequence ID" value="NZ_RZNC01000004.1"/>
</dbReference>
<evidence type="ECO:0000259" key="1">
    <source>
        <dbReference type="Pfam" id="PF12146"/>
    </source>
</evidence>
<sequence length="335" mass="37603">MAEGQWRDDVLGDDFEQLVLPLADDDEGEVRATLVRHRPRDSWARAVLHVGGPHPARGADVLYVHGWSDYFFQRELAEFWASTGARFHAVDLRKYGRSLLDHQTPGFVTSLETYDEDIEAALAAMGHGADDHPSRPLILMGHSSGGLTLSLWTDRHPGRVAALVLNSPWLEFQAHQFGRVALSLVLEMSVRVDPLGMLPNVDFGYYTRAVSSTMEGEWDYDLRWRPERGFRTHRAWLRAVLAGHASVAAGLSIDARVLTLVSARSTLQPQWSPLMLETDGVLDVADIARRSLQLAPTVTVARIEGALHDVMLSRRPVREHAKTEVRRWLRSALER</sequence>
<protein>
    <submittedName>
        <fullName evidence="2">Alpha/beta hydrolase</fullName>
    </submittedName>
</protein>
<dbReference type="InterPro" id="IPR050228">
    <property type="entry name" value="Carboxylesterase_BioH"/>
</dbReference>
<organism evidence="2 3">
    <name type="scientific">Labedella populi</name>
    <dbReference type="NCBI Taxonomy" id="2498850"/>
    <lineage>
        <taxon>Bacteria</taxon>
        <taxon>Bacillati</taxon>
        <taxon>Actinomycetota</taxon>
        <taxon>Actinomycetes</taxon>
        <taxon>Micrococcales</taxon>
        <taxon>Microbacteriaceae</taxon>
        <taxon>Labedella</taxon>
    </lineage>
</organism>
<feature type="domain" description="Serine aminopeptidase S33" evidence="1">
    <location>
        <begin position="60"/>
        <end position="188"/>
    </location>
</feature>
<keyword evidence="2" id="KW-0378">Hydrolase</keyword>
<reference evidence="2 3" key="1">
    <citation type="submission" date="2018-12" db="EMBL/GenBank/DDBJ databases">
        <authorList>
            <person name="Li F."/>
        </authorList>
    </citation>
    <scope>NUCLEOTIDE SEQUENCE [LARGE SCALE GENOMIC DNA]</scope>
    <source>
        <strain evidence="2 3">8H24J-4-2</strain>
    </source>
</reference>
<comment type="caution">
    <text evidence="2">The sequence shown here is derived from an EMBL/GenBank/DDBJ whole genome shotgun (WGS) entry which is preliminary data.</text>
</comment>
<dbReference type="Gene3D" id="3.40.50.1820">
    <property type="entry name" value="alpha/beta hydrolase"/>
    <property type="match status" value="1"/>
</dbReference>
<dbReference type="Proteomes" id="UP000288603">
    <property type="component" value="Unassembled WGS sequence"/>
</dbReference>
<dbReference type="PANTHER" id="PTHR43194">
    <property type="entry name" value="HYDROLASE ALPHA/BETA FOLD FAMILY"/>
    <property type="match status" value="1"/>
</dbReference>
<dbReference type="PANTHER" id="PTHR43194:SF2">
    <property type="entry name" value="PEROXISOMAL MEMBRANE PROTEIN LPX1"/>
    <property type="match status" value="1"/>
</dbReference>
<proteinExistence type="predicted"/>
<dbReference type="InterPro" id="IPR022742">
    <property type="entry name" value="Hydrolase_4"/>
</dbReference>
<dbReference type="SUPFAM" id="SSF53474">
    <property type="entry name" value="alpha/beta-Hydrolases"/>
    <property type="match status" value="1"/>
</dbReference>
<dbReference type="OrthoDB" id="9801217at2"/>
<evidence type="ECO:0000313" key="2">
    <source>
        <dbReference type="EMBL" id="RWZ59651.1"/>
    </source>
</evidence>
<evidence type="ECO:0000313" key="3">
    <source>
        <dbReference type="Proteomes" id="UP000288603"/>
    </source>
</evidence>
<dbReference type="AlphaFoldDB" id="A0A3S3ZHH0"/>
<dbReference type="EMBL" id="RZNC01000004">
    <property type="protein sequence ID" value="RWZ59651.1"/>
    <property type="molecule type" value="Genomic_DNA"/>
</dbReference>
<gene>
    <name evidence="2" type="ORF">ELQ92_12570</name>
</gene>
<dbReference type="GO" id="GO:0016787">
    <property type="term" value="F:hydrolase activity"/>
    <property type="evidence" value="ECO:0007669"/>
    <property type="project" value="UniProtKB-KW"/>
</dbReference>
<dbReference type="InterPro" id="IPR029058">
    <property type="entry name" value="AB_hydrolase_fold"/>
</dbReference>
<name>A0A3S3ZHH0_9MICO</name>
<dbReference type="Pfam" id="PF12146">
    <property type="entry name" value="Hydrolase_4"/>
    <property type="match status" value="1"/>
</dbReference>
<keyword evidence="3" id="KW-1185">Reference proteome</keyword>
<accession>A0A3S3ZHH0</accession>